<comment type="caution">
    <text evidence="5">The sequence shown here is derived from an EMBL/GenBank/DDBJ whole genome shotgun (WGS) entry which is preliminary data.</text>
</comment>
<feature type="region of interest" description="Disordered" evidence="3">
    <location>
        <begin position="1"/>
        <end position="118"/>
    </location>
</feature>
<dbReference type="InterPro" id="IPR035979">
    <property type="entry name" value="RBD_domain_sf"/>
</dbReference>
<keyword evidence="1 2" id="KW-0694">RNA-binding</keyword>
<feature type="compositionally biased region" description="Low complexity" evidence="3">
    <location>
        <begin position="130"/>
        <end position="140"/>
    </location>
</feature>
<dbReference type="InterPro" id="IPR000504">
    <property type="entry name" value="RRM_dom"/>
</dbReference>
<evidence type="ECO:0000259" key="4">
    <source>
        <dbReference type="PROSITE" id="PS50102"/>
    </source>
</evidence>
<name>A0AAX6MYX3_9PEZI</name>
<gene>
    <name evidence="5" type="ORF">Daesc_000384</name>
</gene>
<evidence type="ECO:0000256" key="3">
    <source>
        <dbReference type="SAM" id="MobiDB-lite"/>
    </source>
</evidence>
<proteinExistence type="predicted"/>
<feature type="region of interest" description="Disordered" evidence="3">
    <location>
        <begin position="176"/>
        <end position="199"/>
    </location>
</feature>
<dbReference type="GO" id="GO:0003729">
    <property type="term" value="F:mRNA binding"/>
    <property type="evidence" value="ECO:0007669"/>
    <property type="project" value="InterPro"/>
</dbReference>
<dbReference type="InterPro" id="IPR050825">
    <property type="entry name" value="RBM42_RBP45_47-like"/>
</dbReference>
<keyword evidence="6" id="KW-1185">Reference proteome</keyword>
<feature type="compositionally biased region" description="Basic residues" evidence="3">
    <location>
        <begin position="354"/>
        <end position="364"/>
    </location>
</feature>
<evidence type="ECO:0000313" key="6">
    <source>
        <dbReference type="Proteomes" id="UP001369815"/>
    </source>
</evidence>
<feature type="region of interest" description="Disordered" evidence="3">
    <location>
        <begin position="338"/>
        <end position="411"/>
    </location>
</feature>
<evidence type="ECO:0000256" key="2">
    <source>
        <dbReference type="PROSITE-ProRule" id="PRU00176"/>
    </source>
</evidence>
<sequence>MSYPPPPGSSNSSLPPRPPPSRVSGFKPAFSSPAHTPSPGALASGPYAPPAYSSASTYAGAPATTTAAPSRSQYGSSYQPYAAPPGSVTGAYQQPPPAVAANPYSYPGHHQQQGYQSGYYSAPQTVAAATPAATSYAAPPQIRNPFPAPNQARNDDYDPDMAAQIAQWQSAYVKDPTKEGGAGAPAAAAGGASAAGGRGGYGATTTTTTYAAEPSASAAAAAASAANASAASGEKKKTVIRSGGGQKWSDDTLLEWDPSHLRLFVGNLAGETTDESLYKAFSQWKSLQKARVIRDKVTSKSKGYGFVSFSDPDEFFQAAKEMNGKYIQSHPVVVRKSTTEIKPTVVKDNNRWNKNGKNKNKNKNRGGSGGGGGNGNGNGKHNEGYEPHLGPVPTGVHKPGQKTKGGLKLLG</sequence>
<accession>A0AAX6MYX3</accession>
<feature type="compositionally biased region" description="Low complexity" evidence="3">
    <location>
        <begin position="37"/>
        <end position="70"/>
    </location>
</feature>
<dbReference type="AlphaFoldDB" id="A0AAX6MYX3"/>
<evidence type="ECO:0000256" key="1">
    <source>
        <dbReference type="ARBA" id="ARBA00022884"/>
    </source>
</evidence>
<feature type="compositionally biased region" description="Gly residues" evidence="3">
    <location>
        <begin position="366"/>
        <end position="378"/>
    </location>
</feature>
<dbReference type="PANTHER" id="PTHR47640:SF11">
    <property type="entry name" value="RNA-BINDING PROTEIN 42"/>
    <property type="match status" value="1"/>
</dbReference>
<dbReference type="InterPro" id="IPR012677">
    <property type="entry name" value="Nucleotide-bd_a/b_plait_sf"/>
</dbReference>
<feature type="compositionally biased region" description="Low complexity" evidence="3">
    <location>
        <begin position="104"/>
        <end position="118"/>
    </location>
</feature>
<protein>
    <recommendedName>
        <fullName evidence="4">RRM domain-containing protein</fullName>
    </recommendedName>
</protein>
<evidence type="ECO:0000313" key="5">
    <source>
        <dbReference type="EMBL" id="KAK6957597.1"/>
    </source>
</evidence>
<reference evidence="5 6" key="1">
    <citation type="journal article" date="2024" name="Front Chem Biol">
        <title>Unveiling the potential of Daldinia eschscholtzii MFLUCC 19-0629 through bioactivity and bioinformatics studies for enhanced sustainable agriculture production.</title>
        <authorList>
            <person name="Brooks S."/>
            <person name="Weaver J.A."/>
            <person name="Klomchit A."/>
            <person name="Alharthi S.A."/>
            <person name="Onlamun T."/>
            <person name="Nurani R."/>
            <person name="Vong T.K."/>
            <person name="Alberti F."/>
            <person name="Greco C."/>
        </authorList>
    </citation>
    <scope>NUCLEOTIDE SEQUENCE [LARGE SCALE GENOMIC DNA]</scope>
    <source>
        <strain evidence="5">MFLUCC 19-0629</strain>
    </source>
</reference>
<feature type="region of interest" description="Disordered" evidence="3">
    <location>
        <begin position="130"/>
        <end position="157"/>
    </location>
</feature>
<dbReference type="Gene3D" id="3.30.70.330">
    <property type="match status" value="1"/>
</dbReference>
<feature type="compositionally biased region" description="Low complexity" evidence="3">
    <location>
        <begin position="402"/>
        <end position="411"/>
    </location>
</feature>
<organism evidence="5 6">
    <name type="scientific">Daldinia eschscholtzii</name>
    <dbReference type="NCBI Taxonomy" id="292717"/>
    <lineage>
        <taxon>Eukaryota</taxon>
        <taxon>Fungi</taxon>
        <taxon>Dikarya</taxon>
        <taxon>Ascomycota</taxon>
        <taxon>Pezizomycotina</taxon>
        <taxon>Sordariomycetes</taxon>
        <taxon>Xylariomycetidae</taxon>
        <taxon>Xylariales</taxon>
        <taxon>Hypoxylaceae</taxon>
        <taxon>Daldinia</taxon>
    </lineage>
</organism>
<dbReference type="SMART" id="SM00360">
    <property type="entry name" value="RRM"/>
    <property type="match status" value="1"/>
</dbReference>
<dbReference type="Pfam" id="PF00076">
    <property type="entry name" value="RRM_1"/>
    <property type="match status" value="1"/>
</dbReference>
<dbReference type="SUPFAM" id="SSF54928">
    <property type="entry name" value="RNA-binding domain, RBD"/>
    <property type="match status" value="1"/>
</dbReference>
<feature type="domain" description="RRM" evidence="4">
    <location>
        <begin position="261"/>
        <end position="339"/>
    </location>
</feature>
<dbReference type="EMBL" id="JBANMG010000001">
    <property type="protein sequence ID" value="KAK6957597.1"/>
    <property type="molecule type" value="Genomic_DNA"/>
</dbReference>
<dbReference type="PROSITE" id="PS50102">
    <property type="entry name" value="RRM"/>
    <property type="match status" value="1"/>
</dbReference>
<dbReference type="Proteomes" id="UP001369815">
    <property type="component" value="Unassembled WGS sequence"/>
</dbReference>
<dbReference type="PANTHER" id="PTHR47640">
    <property type="entry name" value="TRNA SELENOCYSTEINE 1-ASSOCIATED PROTEIN 1-RELATED-RELATED"/>
    <property type="match status" value="1"/>
</dbReference>